<dbReference type="InterPro" id="IPR012340">
    <property type="entry name" value="NA-bd_OB-fold"/>
</dbReference>
<dbReference type="InterPro" id="IPR033714">
    <property type="entry name" value="tRNA_bind_bactPheRS"/>
</dbReference>
<dbReference type="NCBIfam" id="NF045760">
    <property type="entry name" value="YtpR"/>
    <property type="match status" value="1"/>
</dbReference>
<evidence type="ECO:0000256" key="1">
    <source>
        <dbReference type="ARBA" id="ARBA00022555"/>
    </source>
</evidence>
<dbReference type="Gene3D" id="2.40.50.140">
    <property type="entry name" value="Nucleic acid-binding proteins"/>
    <property type="match status" value="1"/>
</dbReference>
<keyword evidence="6" id="KW-1185">Reference proteome</keyword>
<dbReference type="PROSITE" id="PS50886">
    <property type="entry name" value="TRBD"/>
    <property type="match status" value="1"/>
</dbReference>
<dbReference type="Gene3D" id="3.30.1940.10">
    <property type="entry name" value="YtpR-like"/>
    <property type="match status" value="1"/>
</dbReference>
<dbReference type="FunFam" id="2.40.50.140:FF:000045">
    <property type="entry name" value="Phenylalanine--tRNA ligase beta subunit"/>
    <property type="match status" value="1"/>
</dbReference>
<reference evidence="6" key="1">
    <citation type="submission" date="2016-10" db="EMBL/GenBank/DDBJ databases">
        <authorList>
            <person name="Varghese N."/>
            <person name="Submissions S."/>
        </authorList>
    </citation>
    <scope>NUCLEOTIDE SEQUENCE [LARGE SCALE GENOMIC DNA]</scope>
    <source>
        <strain evidence="6">DSM 1551</strain>
    </source>
</reference>
<feature type="domain" description="TRNA-binding" evidence="4">
    <location>
        <begin position="88"/>
        <end position="199"/>
    </location>
</feature>
<name>A0A1I0BN90_9FIRM</name>
<evidence type="ECO:0000313" key="5">
    <source>
        <dbReference type="EMBL" id="SET08471.1"/>
    </source>
</evidence>
<dbReference type="OrthoDB" id="9805455at2"/>
<dbReference type="GO" id="GO:0000049">
    <property type="term" value="F:tRNA binding"/>
    <property type="evidence" value="ECO:0007669"/>
    <property type="project" value="UniProtKB-UniRule"/>
</dbReference>
<dbReference type="CDD" id="cd02796">
    <property type="entry name" value="tRNA_bind_bactPheRS"/>
    <property type="match status" value="1"/>
</dbReference>
<dbReference type="RefSeq" id="WP_092351565.1">
    <property type="nucleotide sequence ID" value="NZ_FOIN01000001.1"/>
</dbReference>
<sequence>MIFHGFYNYNYVGDIVLARCGEGKTFDYDKYDDLVVLKDKKDSIIGFNLLNASKYLGKINDGLINFSDSQIEIFNELLAKYNLAPVVIDKTPRFIVGEIISMSEHPDSDHLHVCQVDLKNEQTQIVCGAPNVEAGQRVVVATVGAVMPSGLIIKPSKLRKIDSNGMICSARELGLPNAPQVRGILVLDKNKYNVGDSFF</sequence>
<evidence type="ECO:0000259" key="4">
    <source>
        <dbReference type="PROSITE" id="PS50886"/>
    </source>
</evidence>
<dbReference type="InterPro" id="IPR027855">
    <property type="entry name" value="DUF4479"/>
</dbReference>
<dbReference type="InterPro" id="IPR037154">
    <property type="entry name" value="YtpR-like_sf"/>
</dbReference>
<organism evidence="5 6">
    <name type="scientific">Thomasclavelia cocleata</name>
    <dbReference type="NCBI Taxonomy" id="69824"/>
    <lineage>
        <taxon>Bacteria</taxon>
        <taxon>Bacillati</taxon>
        <taxon>Bacillota</taxon>
        <taxon>Erysipelotrichia</taxon>
        <taxon>Erysipelotrichales</taxon>
        <taxon>Coprobacillaceae</taxon>
        <taxon>Thomasclavelia</taxon>
    </lineage>
</organism>
<accession>A0A1I0BN90</accession>
<evidence type="ECO:0000256" key="2">
    <source>
        <dbReference type="ARBA" id="ARBA00022884"/>
    </source>
</evidence>
<dbReference type="Pfam" id="PF01588">
    <property type="entry name" value="tRNA_bind"/>
    <property type="match status" value="1"/>
</dbReference>
<gene>
    <name evidence="5" type="ORF">SAMN04489758_101198</name>
</gene>
<keyword evidence="1 3" id="KW-0820">tRNA-binding</keyword>
<evidence type="ECO:0000256" key="3">
    <source>
        <dbReference type="PROSITE-ProRule" id="PRU00209"/>
    </source>
</evidence>
<evidence type="ECO:0000313" key="6">
    <source>
        <dbReference type="Proteomes" id="UP000198558"/>
    </source>
</evidence>
<dbReference type="EMBL" id="FOIN01000001">
    <property type="protein sequence ID" value="SET08471.1"/>
    <property type="molecule type" value="Genomic_DNA"/>
</dbReference>
<dbReference type="InterPro" id="IPR002547">
    <property type="entry name" value="tRNA-bd_dom"/>
</dbReference>
<dbReference type="GeneID" id="78287240"/>
<dbReference type="AlphaFoldDB" id="A0A1I0BN90"/>
<protein>
    <submittedName>
        <fullName evidence="5">tRNA-binding protein</fullName>
    </submittedName>
</protein>
<dbReference type="Proteomes" id="UP000198558">
    <property type="component" value="Unassembled WGS sequence"/>
</dbReference>
<dbReference type="Pfam" id="PF14794">
    <property type="entry name" value="DUF4479"/>
    <property type="match status" value="1"/>
</dbReference>
<dbReference type="SUPFAM" id="SSF50249">
    <property type="entry name" value="Nucleic acid-binding proteins"/>
    <property type="match status" value="1"/>
</dbReference>
<proteinExistence type="predicted"/>
<keyword evidence="2 3" id="KW-0694">RNA-binding</keyword>